<evidence type="ECO:0000256" key="3">
    <source>
        <dbReference type="ARBA" id="ARBA00022679"/>
    </source>
</evidence>
<dbReference type="GO" id="GO:0046970">
    <property type="term" value="F:histone H4K16 deacetylase activity, NAD-dependent"/>
    <property type="evidence" value="ECO:0007669"/>
    <property type="project" value="TreeGrafter"/>
</dbReference>
<dbReference type="InterPro" id="IPR050134">
    <property type="entry name" value="NAD-dep_sirtuin_deacylases"/>
</dbReference>
<dbReference type="AlphaFoldDB" id="A0A2G5I7F5"/>
<dbReference type="GO" id="GO:0046872">
    <property type="term" value="F:metal ion binding"/>
    <property type="evidence" value="ECO:0007669"/>
    <property type="project" value="UniProtKB-KW"/>
</dbReference>
<dbReference type="InterPro" id="IPR029035">
    <property type="entry name" value="DHS-like_NAD/FAD-binding_dom"/>
</dbReference>
<evidence type="ECO:0000256" key="2">
    <source>
        <dbReference type="ARBA" id="ARBA00006924"/>
    </source>
</evidence>
<feature type="domain" description="Deacetylase sirtuin-type" evidence="9">
    <location>
        <begin position="163"/>
        <end position="454"/>
    </location>
</feature>
<comment type="similarity">
    <text evidence="2">Belongs to the sirtuin family. Class I subfamily.</text>
</comment>
<feature type="compositionally biased region" description="Acidic residues" evidence="8">
    <location>
        <begin position="348"/>
        <end position="358"/>
    </location>
</feature>
<evidence type="ECO:0000313" key="11">
    <source>
        <dbReference type="EMBL" id="WPA95848.1"/>
    </source>
</evidence>
<keyword evidence="6" id="KW-0520">NAD</keyword>
<keyword evidence="5 7" id="KW-0862">Zinc</keyword>
<organism evidence="10 12">
    <name type="scientific">Cercospora beticola</name>
    <name type="common">Sugarbeet leaf spot fungus</name>
    <dbReference type="NCBI Taxonomy" id="122368"/>
    <lineage>
        <taxon>Eukaryota</taxon>
        <taxon>Fungi</taxon>
        <taxon>Dikarya</taxon>
        <taxon>Ascomycota</taxon>
        <taxon>Pezizomycotina</taxon>
        <taxon>Dothideomycetes</taxon>
        <taxon>Dothideomycetidae</taxon>
        <taxon>Mycosphaerellales</taxon>
        <taxon>Mycosphaerellaceae</taxon>
        <taxon>Cercospora</taxon>
    </lineage>
</organism>
<feature type="compositionally biased region" description="Acidic residues" evidence="8">
    <location>
        <begin position="59"/>
        <end position="68"/>
    </location>
</feature>
<dbReference type="InterPro" id="IPR003000">
    <property type="entry name" value="Sirtuin"/>
</dbReference>
<dbReference type="Gene3D" id="3.40.50.1220">
    <property type="entry name" value="TPP-binding domain"/>
    <property type="match status" value="1"/>
</dbReference>
<dbReference type="InterPro" id="IPR026591">
    <property type="entry name" value="Sirtuin_cat_small_dom_sf"/>
</dbReference>
<evidence type="ECO:0000256" key="1">
    <source>
        <dbReference type="ARBA" id="ARBA00001947"/>
    </source>
</evidence>
<dbReference type="Pfam" id="PF02146">
    <property type="entry name" value="SIR2"/>
    <property type="match status" value="1"/>
</dbReference>
<reference evidence="10 12" key="1">
    <citation type="submission" date="2015-10" db="EMBL/GenBank/DDBJ databases">
        <title>The cercosporin biosynthetic gene cluster was horizontally transferred to several fungal lineages and shown to be expanded in Cercospora beticola based on microsynteny with recipient genomes.</title>
        <authorList>
            <person name="De Jonge R."/>
            <person name="Ebert M.K."/>
            <person name="Suttle J.C."/>
            <person name="Jurick Ii W.M."/>
            <person name="Secor G.A."/>
            <person name="Thomma B.P."/>
            <person name="Van De Peer Y."/>
            <person name="Bolton M.D."/>
        </authorList>
    </citation>
    <scope>NUCLEOTIDE SEQUENCE [LARGE SCALE GENOMIC DNA]</scope>
    <source>
        <strain evidence="10 12">09-40</strain>
    </source>
</reference>
<dbReference type="PANTHER" id="PTHR11085:SF9">
    <property type="entry name" value="NAD-DEPENDENT PROTEIN DEACETYLASE SIRTUIN-1"/>
    <property type="match status" value="1"/>
</dbReference>
<name>A0A2G5I7F5_CERBT</name>
<proteinExistence type="inferred from homology"/>
<dbReference type="SUPFAM" id="SSF52467">
    <property type="entry name" value="DHS-like NAD/FAD-binding domain"/>
    <property type="match status" value="1"/>
</dbReference>
<evidence type="ECO:0000313" key="12">
    <source>
        <dbReference type="Proteomes" id="UP000230605"/>
    </source>
</evidence>
<dbReference type="InterPro" id="IPR026590">
    <property type="entry name" value="Ssirtuin_cat_dom"/>
</dbReference>
<reference evidence="11 13" key="2">
    <citation type="submission" date="2023-09" db="EMBL/GenBank/DDBJ databases">
        <title>Complete-Gapless Cercospora beticola genome.</title>
        <authorList>
            <person name="Wyatt N.A."/>
            <person name="Spanner R.E."/>
            <person name="Bolton M.D."/>
        </authorList>
    </citation>
    <scope>NUCLEOTIDE SEQUENCE [LARGE SCALE GENOMIC DNA]</scope>
    <source>
        <strain evidence="11">Cb09-40</strain>
    </source>
</reference>
<keyword evidence="13" id="KW-1185">Reference proteome</keyword>
<dbReference type="Gene3D" id="3.30.1600.10">
    <property type="entry name" value="SIR2/SIRT2 'Small Domain"/>
    <property type="match status" value="1"/>
</dbReference>
<dbReference type="PANTHER" id="PTHR11085">
    <property type="entry name" value="NAD-DEPENDENT PROTEIN DEACYLASE SIRTUIN-5, MITOCHONDRIAL-RELATED"/>
    <property type="match status" value="1"/>
</dbReference>
<comment type="cofactor">
    <cofactor evidence="1">
        <name>Zn(2+)</name>
        <dbReference type="ChEBI" id="CHEBI:29105"/>
    </cofactor>
</comment>
<gene>
    <name evidence="10" type="ORF">CB0940_00430</name>
    <name evidence="11" type="ORF">RHO25_000452</name>
</gene>
<feature type="compositionally biased region" description="Polar residues" evidence="8">
    <location>
        <begin position="46"/>
        <end position="57"/>
    </location>
</feature>
<dbReference type="GO" id="GO:0070403">
    <property type="term" value="F:NAD+ binding"/>
    <property type="evidence" value="ECO:0007669"/>
    <property type="project" value="InterPro"/>
</dbReference>
<sequence length="540" mass="59705">MALPTMLHSKVTPLDGSKKHAQPLPGTLQVDKHAAHGNGDAEAQVELQQPVSSSTAGDSEVDNESEGGDVESILGDILESAEIQPYINDGSTDIDEREIAALLAFLREKGPEEFFKETIDVRQYPPRVLGIAFGIDPTLDIEDDLFLRLLGHAVVRFFHKRQKLREYNTLDDAARLIKERKNILVITGAGISTSLGIPDFRSKGTGFYDKVAALGYSEPQDVFDIVEFDNDPSLFYKLAGDILPDQKKGVTPTHAFLRLLQDKGHLLRNYTQNIDDLEGLAGLSRDKIIQCHGSFATATCRKCKTKVDGKAIFSDVRAQRIARCKKCIDDLKTRPEPQLKPRKPTNFDSDDEDEDDSIPEPGVMKPDITFFGEQLPDTFFDRFTKEDAKQTDLVIVIGTSLKVAPVSDMADYLNHSIPHIYISLDPIKHISFDIQLLGKCDDVVAELCRRAGWNLKHEWVSKIPPNVSQAEGSEHVWNIVAKDEQPQEKPKLGGSTSRATTPARNGGENDGKASKKRPASVSMVSERPKKIGDVVDLSGD</sequence>
<evidence type="ECO:0000256" key="7">
    <source>
        <dbReference type="PROSITE-ProRule" id="PRU00236"/>
    </source>
</evidence>
<accession>A0A2G5I7F5</accession>
<dbReference type="PROSITE" id="PS50305">
    <property type="entry name" value="SIRTUIN"/>
    <property type="match status" value="1"/>
</dbReference>
<feature type="compositionally biased region" description="Basic and acidic residues" evidence="8">
    <location>
        <begin position="482"/>
        <end position="491"/>
    </location>
</feature>
<dbReference type="Proteomes" id="UP000230605">
    <property type="component" value="Chromosome 1"/>
</dbReference>
<feature type="region of interest" description="Disordered" evidence="8">
    <location>
        <begin position="482"/>
        <end position="540"/>
    </location>
</feature>
<keyword evidence="4 7" id="KW-0479">Metal-binding</keyword>
<dbReference type="EMBL" id="LKMD01000100">
    <property type="protein sequence ID" value="PIB00731.1"/>
    <property type="molecule type" value="Genomic_DNA"/>
</dbReference>
<keyword evidence="3" id="KW-0808">Transferase</keyword>
<evidence type="ECO:0000256" key="5">
    <source>
        <dbReference type="ARBA" id="ARBA00022833"/>
    </source>
</evidence>
<feature type="binding site" evidence="7">
    <location>
        <position position="324"/>
    </location>
    <ligand>
        <name>Zn(2+)</name>
        <dbReference type="ChEBI" id="CHEBI:29105"/>
    </ligand>
</feature>
<feature type="active site" description="Proton acceptor" evidence="7">
    <location>
        <position position="292"/>
    </location>
</feature>
<evidence type="ECO:0000256" key="6">
    <source>
        <dbReference type="ARBA" id="ARBA00023027"/>
    </source>
</evidence>
<feature type="binding site" evidence="7">
    <location>
        <position position="303"/>
    </location>
    <ligand>
        <name>Zn(2+)</name>
        <dbReference type="ChEBI" id="CHEBI:29105"/>
    </ligand>
</feature>
<protein>
    <submittedName>
        <fullName evidence="10">NAD-dependent histone deacetylase sir2</fullName>
    </submittedName>
</protein>
<dbReference type="OrthoDB" id="420264at2759"/>
<evidence type="ECO:0000256" key="4">
    <source>
        <dbReference type="ARBA" id="ARBA00022723"/>
    </source>
</evidence>
<feature type="binding site" evidence="7">
    <location>
        <position position="327"/>
    </location>
    <ligand>
        <name>Zn(2+)</name>
        <dbReference type="ChEBI" id="CHEBI:29105"/>
    </ligand>
</feature>
<feature type="compositionally biased region" description="Polar residues" evidence="8">
    <location>
        <begin position="494"/>
        <end position="503"/>
    </location>
</feature>
<feature type="region of interest" description="Disordered" evidence="8">
    <location>
        <begin position="1"/>
        <end position="68"/>
    </location>
</feature>
<evidence type="ECO:0000313" key="10">
    <source>
        <dbReference type="EMBL" id="PIB00731.1"/>
    </source>
</evidence>
<feature type="region of interest" description="Disordered" evidence="8">
    <location>
        <begin position="334"/>
        <end position="363"/>
    </location>
</feature>
<evidence type="ECO:0000259" key="9">
    <source>
        <dbReference type="PROSITE" id="PS50305"/>
    </source>
</evidence>
<evidence type="ECO:0000313" key="13">
    <source>
        <dbReference type="Proteomes" id="UP001302367"/>
    </source>
</evidence>
<dbReference type="GO" id="GO:0005634">
    <property type="term" value="C:nucleus"/>
    <property type="evidence" value="ECO:0007669"/>
    <property type="project" value="TreeGrafter"/>
</dbReference>
<feature type="binding site" evidence="7">
    <location>
        <position position="300"/>
    </location>
    <ligand>
        <name>Zn(2+)</name>
        <dbReference type="ChEBI" id="CHEBI:29105"/>
    </ligand>
</feature>
<dbReference type="EMBL" id="CP134184">
    <property type="protein sequence ID" value="WPA95848.1"/>
    <property type="molecule type" value="Genomic_DNA"/>
</dbReference>
<dbReference type="Proteomes" id="UP001302367">
    <property type="component" value="Chromosome 1"/>
</dbReference>
<evidence type="ECO:0000256" key="8">
    <source>
        <dbReference type="SAM" id="MobiDB-lite"/>
    </source>
</evidence>